<name>A0A532UY78_UNCT6</name>
<dbReference type="InterPro" id="IPR042095">
    <property type="entry name" value="SUMF_sf"/>
</dbReference>
<evidence type="ECO:0000256" key="1">
    <source>
        <dbReference type="SAM" id="SignalP"/>
    </source>
</evidence>
<dbReference type="EMBL" id="NJBO01000022">
    <property type="protein sequence ID" value="TKJ39888.1"/>
    <property type="molecule type" value="Genomic_DNA"/>
</dbReference>
<dbReference type="Gene3D" id="3.90.1580.10">
    <property type="entry name" value="paralog of FGE (formylglycine-generating enzyme)"/>
    <property type="match status" value="1"/>
</dbReference>
<feature type="domain" description="Sulfatase-modifying factor enzyme-like" evidence="2">
    <location>
        <begin position="409"/>
        <end position="646"/>
    </location>
</feature>
<dbReference type="Proteomes" id="UP000317778">
    <property type="component" value="Unassembled WGS sequence"/>
</dbReference>
<keyword evidence="1" id="KW-0732">Signal</keyword>
<evidence type="ECO:0000313" key="4">
    <source>
        <dbReference type="Proteomes" id="UP000317778"/>
    </source>
</evidence>
<evidence type="ECO:0000313" key="3">
    <source>
        <dbReference type="EMBL" id="TKJ39888.1"/>
    </source>
</evidence>
<organism evidence="3 4">
    <name type="scientific">candidate division TA06 bacterium B3_TA06</name>
    <dbReference type="NCBI Taxonomy" id="2012487"/>
    <lineage>
        <taxon>Bacteria</taxon>
        <taxon>Bacteria division TA06</taxon>
    </lineage>
</organism>
<dbReference type="AlphaFoldDB" id="A0A532UY78"/>
<dbReference type="GO" id="GO:0120147">
    <property type="term" value="F:formylglycine-generating oxidase activity"/>
    <property type="evidence" value="ECO:0007669"/>
    <property type="project" value="TreeGrafter"/>
</dbReference>
<dbReference type="Pfam" id="PF03781">
    <property type="entry name" value="FGE-sulfatase"/>
    <property type="match status" value="1"/>
</dbReference>
<dbReference type="InterPro" id="IPR005532">
    <property type="entry name" value="SUMF_dom"/>
</dbReference>
<evidence type="ECO:0000259" key="2">
    <source>
        <dbReference type="Pfam" id="PF03781"/>
    </source>
</evidence>
<gene>
    <name evidence="3" type="ORF">CEE36_10180</name>
</gene>
<sequence length="651" mass="73904">MRCKTSVSVIVSWLVFLSFSQADSITHSEQFFFTPDSTTTDITEGVKIINKIYKYTWRPRSNTMGDGGFSLPLRNLCFRHDSIPLCLELYDSMGMPVVGQTCNLFVKSKEALALEVVSDDFGQLIFWIPAPKRKSKYQLSVLSDQPVAFHISFTGDDLVDPRSGFETGEDLLMMKQDRVKVLYPEGSETEASEILAALKEGQKIIDSITKMDLEPLKIIMTDKPEAFQIGGWGSSFEPAMGDKYQVWPHEWVEGSLSHFYGIYKADPKNRWIGDGLANYLSLIICNEFYPLGSNFLRFYVTSADSNKIFDLRTWDTGSPKDFSSKKTIGISGYAIAPYFWAKVVEKSGNPSIIAMFLSEYKKQEDKSQKAAIELLSRLSELDIDKEMVITGKEYLDNVVRYWPAAATPNNMTLIPGGSFYMGDSSSGVSSVRKVYLSSFFLDRYEVNNRQFCEFLNAMGNQKEGGSYWLDETSNPDILSENGKYYVRKRRENYPVCHVSWYGAAAYAKWAGKRLPTEAEWEYAASNGGTTIYPWGNEWHDDNCNWSGDKKYDNRGGSEFTLPVFLYYDARSEYGCCNMVGNVFEWVQDWQAPYNPADTINPQGPTDGEDKVHRGGCYKYPKEWQNRYVRIGGRPSVSYPCVGFRCAMDVPK</sequence>
<comment type="caution">
    <text evidence="3">The sequence shown here is derived from an EMBL/GenBank/DDBJ whole genome shotgun (WGS) entry which is preliminary data.</text>
</comment>
<dbReference type="PANTHER" id="PTHR23150:SF19">
    <property type="entry name" value="FORMYLGLYCINE-GENERATING ENZYME"/>
    <property type="match status" value="1"/>
</dbReference>
<dbReference type="InterPro" id="IPR016187">
    <property type="entry name" value="CTDL_fold"/>
</dbReference>
<dbReference type="SUPFAM" id="SSF56436">
    <property type="entry name" value="C-type lectin-like"/>
    <property type="match status" value="1"/>
</dbReference>
<dbReference type="PANTHER" id="PTHR23150">
    <property type="entry name" value="SULFATASE MODIFYING FACTOR 1, 2"/>
    <property type="match status" value="1"/>
</dbReference>
<proteinExistence type="predicted"/>
<dbReference type="InterPro" id="IPR051043">
    <property type="entry name" value="Sulfatase_Mod_Factor_Kinase"/>
</dbReference>
<reference evidence="3 4" key="1">
    <citation type="submission" date="2017-06" db="EMBL/GenBank/DDBJ databases">
        <title>Novel microbial phyla capable of carbon fixation and sulfur reduction in deep-sea sediments.</title>
        <authorList>
            <person name="Huang J."/>
            <person name="Baker B."/>
            <person name="Wang Y."/>
        </authorList>
    </citation>
    <scope>NUCLEOTIDE SEQUENCE [LARGE SCALE GENOMIC DNA]</scope>
    <source>
        <strain evidence="3">B3_TA06</strain>
    </source>
</reference>
<feature type="signal peptide" evidence="1">
    <location>
        <begin position="1"/>
        <end position="22"/>
    </location>
</feature>
<accession>A0A532UY78</accession>
<feature type="chain" id="PRO_5021882744" description="Sulfatase-modifying factor enzyme-like domain-containing protein" evidence="1">
    <location>
        <begin position="23"/>
        <end position="651"/>
    </location>
</feature>
<protein>
    <recommendedName>
        <fullName evidence="2">Sulfatase-modifying factor enzyme-like domain-containing protein</fullName>
    </recommendedName>
</protein>